<name>A0ACA9N580_9GLOM</name>
<evidence type="ECO:0000313" key="1">
    <source>
        <dbReference type="EMBL" id="CAG8634796.1"/>
    </source>
</evidence>
<sequence length="192" mass="23119">QILAQKRYLVTSISQISSMIVLISFAVLAVILSLCNMDDNKYNNEYDKKYNSKYNEKYNNKYNNKYYKDSKEENNEYNKKYDNYGYDNKEYNEGYNEECSEEFSEEFNITLTKVICIDIILIKLVSFVLFMIYCKENQHIYFLLKPSNGILGYQYDLKNLLLWMYKDYITAIEYLNRSLHKHEVQERGRVLI</sequence>
<accession>A0ACA9N580</accession>
<protein>
    <submittedName>
        <fullName evidence="1">16635_t:CDS:1</fullName>
    </submittedName>
</protein>
<gene>
    <name evidence="1" type="ORF">DHETER_LOCUS8556</name>
</gene>
<feature type="non-terminal residue" evidence="1">
    <location>
        <position position="1"/>
    </location>
</feature>
<proteinExistence type="predicted"/>
<reference evidence="1" key="1">
    <citation type="submission" date="2021-06" db="EMBL/GenBank/DDBJ databases">
        <authorList>
            <person name="Kallberg Y."/>
            <person name="Tangrot J."/>
            <person name="Rosling A."/>
        </authorList>
    </citation>
    <scope>NUCLEOTIDE SEQUENCE</scope>
    <source>
        <strain evidence="1">IL203A</strain>
    </source>
</reference>
<organism evidence="1 2">
    <name type="scientific">Dentiscutata heterogama</name>
    <dbReference type="NCBI Taxonomy" id="1316150"/>
    <lineage>
        <taxon>Eukaryota</taxon>
        <taxon>Fungi</taxon>
        <taxon>Fungi incertae sedis</taxon>
        <taxon>Mucoromycota</taxon>
        <taxon>Glomeromycotina</taxon>
        <taxon>Glomeromycetes</taxon>
        <taxon>Diversisporales</taxon>
        <taxon>Gigasporaceae</taxon>
        <taxon>Dentiscutata</taxon>
    </lineage>
</organism>
<dbReference type="Proteomes" id="UP000789702">
    <property type="component" value="Unassembled WGS sequence"/>
</dbReference>
<dbReference type="EMBL" id="CAJVPU010013745">
    <property type="protein sequence ID" value="CAG8634796.1"/>
    <property type="molecule type" value="Genomic_DNA"/>
</dbReference>
<comment type="caution">
    <text evidence="1">The sequence shown here is derived from an EMBL/GenBank/DDBJ whole genome shotgun (WGS) entry which is preliminary data.</text>
</comment>
<evidence type="ECO:0000313" key="2">
    <source>
        <dbReference type="Proteomes" id="UP000789702"/>
    </source>
</evidence>
<keyword evidence="2" id="KW-1185">Reference proteome</keyword>